<proteinExistence type="predicted"/>
<evidence type="ECO:0000256" key="2">
    <source>
        <dbReference type="ARBA" id="ARBA00023015"/>
    </source>
</evidence>
<dbReference type="PANTHER" id="PTHR47171:SF5">
    <property type="entry name" value="ZN(II)2CYS6 TRANSCRIPTION FACTOR (EUROFUNG)"/>
    <property type="match status" value="1"/>
</dbReference>
<evidence type="ECO:0000313" key="8">
    <source>
        <dbReference type="EMBL" id="KAK5046736.1"/>
    </source>
</evidence>
<evidence type="ECO:0000256" key="3">
    <source>
        <dbReference type="ARBA" id="ARBA00023125"/>
    </source>
</evidence>
<dbReference type="GO" id="GO:0003677">
    <property type="term" value="F:DNA binding"/>
    <property type="evidence" value="ECO:0007669"/>
    <property type="project" value="UniProtKB-KW"/>
</dbReference>
<name>A0AAV9N0L6_9EURO</name>
<dbReference type="Proteomes" id="UP001358417">
    <property type="component" value="Unassembled WGS sequence"/>
</dbReference>
<dbReference type="InterPro" id="IPR007219">
    <property type="entry name" value="XnlR_reg_dom"/>
</dbReference>
<evidence type="ECO:0000256" key="6">
    <source>
        <dbReference type="SAM" id="MobiDB-lite"/>
    </source>
</evidence>
<dbReference type="EMBL" id="JAVRRD010000029">
    <property type="protein sequence ID" value="KAK5046736.1"/>
    <property type="molecule type" value="Genomic_DNA"/>
</dbReference>
<dbReference type="PANTHER" id="PTHR47171">
    <property type="entry name" value="FARA-RELATED"/>
    <property type="match status" value="1"/>
</dbReference>
<dbReference type="GO" id="GO:0008270">
    <property type="term" value="F:zinc ion binding"/>
    <property type="evidence" value="ECO:0007669"/>
    <property type="project" value="InterPro"/>
</dbReference>
<reference evidence="8 9" key="1">
    <citation type="submission" date="2023-08" db="EMBL/GenBank/DDBJ databases">
        <title>Black Yeasts Isolated from many extreme environments.</title>
        <authorList>
            <person name="Coleine C."/>
            <person name="Stajich J.E."/>
            <person name="Selbmann L."/>
        </authorList>
    </citation>
    <scope>NUCLEOTIDE SEQUENCE [LARGE SCALE GENOMIC DNA]</scope>
    <source>
        <strain evidence="8 9">CCFEE 5792</strain>
    </source>
</reference>
<dbReference type="GeneID" id="89975663"/>
<keyword evidence="5" id="KW-0539">Nucleus</keyword>
<evidence type="ECO:0000256" key="1">
    <source>
        <dbReference type="ARBA" id="ARBA00022833"/>
    </source>
</evidence>
<keyword evidence="1" id="KW-0862">Zinc</keyword>
<keyword evidence="3" id="KW-0238">DNA-binding</keyword>
<dbReference type="GO" id="GO:0006351">
    <property type="term" value="P:DNA-templated transcription"/>
    <property type="evidence" value="ECO:0007669"/>
    <property type="project" value="InterPro"/>
</dbReference>
<dbReference type="Pfam" id="PF04082">
    <property type="entry name" value="Fungal_trans"/>
    <property type="match status" value="1"/>
</dbReference>
<evidence type="ECO:0000256" key="5">
    <source>
        <dbReference type="ARBA" id="ARBA00023242"/>
    </source>
</evidence>
<dbReference type="RefSeq" id="XP_064702319.1">
    <property type="nucleotide sequence ID" value="XM_064851050.1"/>
</dbReference>
<accession>A0AAV9N0L6</accession>
<feature type="region of interest" description="Disordered" evidence="6">
    <location>
        <begin position="392"/>
        <end position="427"/>
    </location>
</feature>
<keyword evidence="4" id="KW-0804">Transcription</keyword>
<keyword evidence="9" id="KW-1185">Reference proteome</keyword>
<comment type="caution">
    <text evidence="8">The sequence shown here is derived from an EMBL/GenBank/DDBJ whole genome shotgun (WGS) entry which is preliminary data.</text>
</comment>
<keyword evidence="2" id="KW-0805">Transcription regulation</keyword>
<dbReference type="CDD" id="cd12148">
    <property type="entry name" value="fungal_TF_MHR"/>
    <property type="match status" value="1"/>
</dbReference>
<protein>
    <recommendedName>
        <fullName evidence="7">Xylanolytic transcriptional activator regulatory domain-containing protein</fullName>
    </recommendedName>
</protein>
<gene>
    <name evidence="8" type="ORF">LTR84_007497</name>
</gene>
<dbReference type="InterPro" id="IPR052073">
    <property type="entry name" value="Amide_Lactam_Regulators"/>
</dbReference>
<organism evidence="8 9">
    <name type="scientific">Exophiala bonariae</name>
    <dbReference type="NCBI Taxonomy" id="1690606"/>
    <lineage>
        <taxon>Eukaryota</taxon>
        <taxon>Fungi</taxon>
        <taxon>Dikarya</taxon>
        <taxon>Ascomycota</taxon>
        <taxon>Pezizomycotina</taxon>
        <taxon>Eurotiomycetes</taxon>
        <taxon>Chaetothyriomycetidae</taxon>
        <taxon>Chaetothyriales</taxon>
        <taxon>Herpotrichiellaceae</taxon>
        <taxon>Exophiala</taxon>
    </lineage>
</organism>
<evidence type="ECO:0000259" key="7">
    <source>
        <dbReference type="Pfam" id="PF04082"/>
    </source>
</evidence>
<dbReference type="AlphaFoldDB" id="A0AAV9N0L6"/>
<evidence type="ECO:0000313" key="9">
    <source>
        <dbReference type="Proteomes" id="UP001358417"/>
    </source>
</evidence>
<feature type="domain" description="Xylanolytic transcriptional activator regulatory" evidence="7">
    <location>
        <begin position="85"/>
        <end position="168"/>
    </location>
</feature>
<evidence type="ECO:0000256" key="4">
    <source>
        <dbReference type="ARBA" id="ARBA00023163"/>
    </source>
</evidence>
<feature type="compositionally biased region" description="Basic and acidic residues" evidence="6">
    <location>
        <begin position="392"/>
        <end position="410"/>
    </location>
</feature>
<sequence length="480" mass="54139">MSFSQDQVRLAGQHRWDVRDDESTPAASSTASVGYMGEESYLRNPSVPEFFDDTVAETAEMRGKILQVTGATVLPPQMLIDALADVYFDHVYPHYPIVDRADMIQHHSSPLLLLSLCLVGASYGHRRGSVSQISMANQFYLKVKTLLDVEHEKDNVVVLKALCLLTWRGDSDKMTAFCYGRLTSINLRATDVQLPSRDDFPATFLDSDVFIEKTKLCIILGRLGNAQLDPTSVQDDKTDIEEALSNWFHALPEDLRVPDGERRHTYRRIVSELQILYLACVVIYHQSVVKSEPDPIRSRSSLEECVRASSQITRLLEEIYYRNDVSYIAPINNWYCLLAGVIQIRARATLPDKRALRTEELGILKIVLQEMIPTVPSSNLILKNLERLEQASRVAPERSTDVPKHTSTTEHEEESVMQDDHNPQHSLLCSDSGVSPNFLGADNYTGLNASVLTPVDNWAFDGNFDFNFVDIQADVFMQEI</sequence>